<protein>
    <submittedName>
        <fullName evidence="1">Uncharacterized protein</fullName>
    </submittedName>
</protein>
<keyword evidence="2" id="KW-1185">Reference proteome</keyword>
<organism evidence="1 2">
    <name type="scientific">Russula ochroleuca</name>
    <dbReference type="NCBI Taxonomy" id="152965"/>
    <lineage>
        <taxon>Eukaryota</taxon>
        <taxon>Fungi</taxon>
        <taxon>Dikarya</taxon>
        <taxon>Basidiomycota</taxon>
        <taxon>Agaricomycotina</taxon>
        <taxon>Agaricomycetes</taxon>
        <taxon>Russulales</taxon>
        <taxon>Russulaceae</taxon>
        <taxon>Russula</taxon>
    </lineage>
</organism>
<comment type="caution">
    <text evidence="1">The sequence shown here is derived from an EMBL/GenBank/DDBJ whole genome shotgun (WGS) entry which is preliminary data.</text>
</comment>
<sequence>MEHLKVAFSNTGGGALSYCVANSSDRASKRLHPSTLPPAQPHPAQASAYANRALVPSVKGLAPVTSPPLASLARLDMGLDITQNKLGTKRPISHLQVPMRSDKHINVGRMTEFSFVTWACIYAPVRTEFSVTCHWARARDISYYPFCPSHSHRKASSCSLLGCAVLQGSPRGARHSPTACAASCAPPQQFNTRFSSTLNTCVG</sequence>
<reference evidence="1" key="1">
    <citation type="submission" date="2019-10" db="EMBL/GenBank/DDBJ databases">
        <authorList>
            <consortium name="DOE Joint Genome Institute"/>
            <person name="Kuo A."/>
            <person name="Miyauchi S."/>
            <person name="Kiss E."/>
            <person name="Drula E."/>
            <person name="Kohler A."/>
            <person name="Sanchez-Garcia M."/>
            <person name="Andreopoulos B."/>
            <person name="Barry K.W."/>
            <person name="Bonito G."/>
            <person name="Buee M."/>
            <person name="Carver A."/>
            <person name="Chen C."/>
            <person name="Cichocki N."/>
            <person name="Clum A."/>
            <person name="Culley D."/>
            <person name="Crous P.W."/>
            <person name="Fauchery L."/>
            <person name="Girlanda M."/>
            <person name="Hayes R."/>
            <person name="Keri Z."/>
            <person name="LaButti K."/>
            <person name="Lipzen A."/>
            <person name="Lombard V."/>
            <person name="Magnuson J."/>
            <person name="Maillard F."/>
            <person name="Morin E."/>
            <person name="Murat C."/>
            <person name="Nolan M."/>
            <person name="Ohm R."/>
            <person name="Pangilinan J."/>
            <person name="Pereira M."/>
            <person name="Perotto S."/>
            <person name="Peter M."/>
            <person name="Riley R."/>
            <person name="Sitrit Y."/>
            <person name="Stielow B."/>
            <person name="Szollosi G."/>
            <person name="Zifcakova L."/>
            <person name="Stursova M."/>
            <person name="Spatafora J.W."/>
            <person name="Tedersoo L."/>
            <person name="Vaario L.-M."/>
            <person name="Yamada A."/>
            <person name="Yan M."/>
            <person name="Wang P."/>
            <person name="Xu J."/>
            <person name="Bruns T."/>
            <person name="Baldrian P."/>
            <person name="Vilgalys R."/>
            <person name="Henrissat B."/>
            <person name="Grigoriev I.V."/>
            <person name="Hibbett D."/>
            <person name="Nagy L.G."/>
            <person name="Martin F.M."/>
        </authorList>
    </citation>
    <scope>NUCLEOTIDE SEQUENCE</scope>
    <source>
        <strain evidence="1">Prilba</strain>
    </source>
</reference>
<dbReference type="Proteomes" id="UP000759537">
    <property type="component" value="Unassembled WGS sequence"/>
</dbReference>
<evidence type="ECO:0000313" key="2">
    <source>
        <dbReference type="Proteomes" id="UP000759537"/>
    </source>
</evidence>
<evidence type="ECO:0000313" key="1">
    <source>
        <dbReference type="EMBL" id="KAF8477694.1"/>
    </source>
</evidence>
<proteinExistence type="predicted"/>
<accession>A0A9P5T6Y1</accession>
<dbReference type="EMBL" id="WHVB01000013">
    <property type="protein sequence ID" value="KAF8477694.1"/>
    <property type="molecule type" value="Genomic_DNA"/>
</dbReference>
<reference evidence="1" key="2">
    <citation type="journal article" date="2020" name="Nat. Commun.">
        <title>Large-scale genome sequencing of mycorrhizal fungi provides insights into the early evolution of symbiotic traits.</title>
        <authorList>
            <person name="Miyauchi S."/>
            <person name="Kiss E."/>
            <person name="Kuo A."/>
            <person name="Drula E."/>
            <person name="Kohler A."/>
            <person name="Sanchez-Garcia M."/>
            <person name="Morin E."/>
            <person name="Andreopoulos B."/>
            <person name="Barry K.W."/>
            <person name="Bonito G."/>
            <person name="Buee M."/>
            <person name="Carver A."/>
            <person name="Chen C."/>
            <person name="Cichocki N."/>
            <person name="Clum A."/>
            <person name="Culley D."/>
            <person name="Crous P.W."/>
            <person name="Fauchery L."/>
            <person name="Girlanda M."/>
            <person name="Hayes R.D."/>
            <person name="Keri Z."/>
            <person name="LaButti K."/>
            <person name="Lipzen A."/>
            <person name="Lombard V."/>
            <person name="Magnuson J."/>
            <person name="Maillard F."/>
            <person name="Murat C."/>
            <person name="Nolan M."/>
            <person name="Ohm R.A."/>
            <person name="Pangilinan J."/>
            <person name="Pereira M.F."/>
            <person name="Perotto S."/>
            <person name="Peter M."/>
            <person name="Pfister S."/>
            <person name="Riley R."/>
            <person name="Sitrit Y."/>
            <person name="Stielow J.B."/>
            <person name="Szollosi G."/>
            <person name="Zifcakova L."/>
            <person name="Stursova M."/>
            <person name="Spatafora J.W."/>
            <person name="Tedersoo L."/>
            <person name="Vaario L.M."/>
            <person name="Yamada A."/>
            <person name="Yan M."/>
            <person name="Wang P."/>
            <person name="Xu J."/>
            <person name="Bruns T."/>
            <person name="Baldrian P."/>
            <person name="Vilgalys R."/>
            <person name="Dunand C."/>
            <person name="Henrissat B."/>
            <person name="Grigoriev I.V."/>
            <person name="Hibbett D."/>
            <person name="Nagy L.G."/>
            <person name="Martin F.M."/>
        </authorList>
    </citation>
    <scope>NUCLEOTIDE SEQUENCE</scope>
    <source>
        <strain evidence="1">Prilba</strain>
    </source>
</reference>
<gene>
    <name evidence="1" type="ORF">DFH94DRAFT_89088</name>
</gene>
<dbReference type="AlphaFoldDB" id="A0A9P5T6Y1"/>
<name>A0A9P5T6Y1_9AGAM</name>